<evidence type="ECO:0000313" key="2">
    <source>
        <dbReference type="EMBL" id="MVW63216.1"/>
    </source>
</evidence>
<reference evidence="2 3" key="1">
    <citation type="submission" date="2019-12" db="EMBL/GenBank/DDBJ databases">
        <authorList>
            <person name="Li C."/>
            <person name="Zhao J."/>
        </authorList>
    </citation>
    <scope>NUCLEOTIDE SEQUENCE [LARGE SCALE GENOMIC DNA]</scope>
    <source>
        <strain evidence="2 3">NEAU-DD11</strain>
    </source>
</reference>
<evidence type="ECO:0000256" key="1">
    <source>
        <dbReference type="SAM" id="Phobius"/>
    </source>
</evidence>
<proteinExistence type="predicted"/>
<gene>
    <name evidence="2" type="ORF">GPY61_25160</name>
</gene>
<keyword evidence="1" id="KW-1133">Transmembrane helix</keyword>
<keyword evidence="1" id="KW-0812">Transmembrane</keyword>
<dbReference type="RefSeq" id="WP_056136536.1">
    <property type="nucleotide sequence ID" value="NZ_WSES01000008.1"/>
</dbReference>
<keyword evidence="3" id="KW-1185">Reference proteome</keyword>
<feature type="transmembrane region" description="Helical" evidence="1">
    <location>
        <begin position="157"/>
        <end position="179"/>
    </location>
</feature>
<feature type="transmembrane region" description="Helical" evidence="1">
    <location>
        <begin position="94"/>
        <end position="112"/>
    </location>
</feature>
<sequence length="209" mass="22426">MNNHDALIERLCRDAHPVKRTAPPWRRAAGWMLVALPCGFLASRILPQARPDWSSPGALWAGLWVVASFCLGMLAIGTAFALSIAGQRIRHWRGLAALTAAWLLIGLTGVTNSMDKIGHAGDGIYCYAFLMVVGLPMVAIMVAAIRRTRSLHPARSLAVAGLGIAATSQMLLGLCHPVAGQLFDLAMHLAATLTLVAFTSLAGRRWVRI</sequence>
<dbReference type="AlphaFoldDB" id="A0A7X3G3U3"/>
<accession>A0A7X3G3U3</accession>
<dbReference type="Proteomes" id="UP000443353">
    <property type="component" value="Unassembled WGS sequence"/>
</dbReference>
<feature type="transmembrane region" description="Helical" evidence="1">
    <location>
        <begin position="124"/>
        <end position="145"/>
    </location>
</feature>
<dbReference type="Pfam" id="PF06532">
    <property type="entry name" value="NrsF"/>
    <property type="match status" value="1"/>
</dbReference>
<feature type="transmembrane region" description="Helical" evidence="1">
    <location>
        <begin position="185"/>
        <end position="203"/>
    </location>
</feature>
<keyword evidence="1" id="KW-0472">Membrane</keyword>
<dbReference type="InterPro" id="IPR009495">
    <property type="entry name" value="NrsF"/>
</dbReference>
<feature type="transmembrane region" description="Helical" evidence="1">
    <location>
        <begin position="28"/>
        <end position="46"/>
    </location>
</feature>
<feature type="transmembrane region" description="Helical" evidence="1">
    <location>
        <begin position="58"/>
        <end position="82"/>
    </location>
</feature>
<name>A0A7X3G3U3_9BURK</name>
<protein>
    <submittedName>
        <fullName evidence="2">DUF1109 family protein</fullName>
    </submittedName>
</protein>
<organism evidence="2 3">
    <name type="scientific">Massilia cellulosiltytica</name>
    <dbReference type="NCBI Taxonomy" id="2683234"/>
    <lineage>
        <taxon>Bacteria</taxon>
        <taxon>Pseudomonadati</taxon>
        <taxon>Pseudomonadota</taxon>
        <taxon>Betaproteobacteria</taxon>
        <taxon>Burkholderiales</taxon>
        <taxon>Oxalobacteraceae</taxon>
        <taxon>Telluria group</taxon>
        <taxon>Massilia</taxon>
    </lineage>
</organism>
<evidence type="ECO:0000313" key="3">
    <source>
        <dbReference type="Proteomes" id="UP000443353"/>
    </source>
</evidence>
<dbReference type="EMBL" id="WSES01000008">
    <property type="protein sequence ID" value="MVW63216.1"/>
    <property type="molecule type" value="Genomic_DNA"/>
</dbReference>
<comment type="caution">
    <text evidence="2">The sequence shown here is derived from an EMBL/GenBank/DDBJ whole genome shotgun (WGS) entry which is preliminary data.</text>
</comment>